<keyword evidence="3" id="KW-0999">Mitochondrion inner membrane</keyword>
<feature type="compositionally biased region" description="Polar residues" evidence="8">
    <location>
        <begin position="68"/>
        <end position="78"/>
    </location>
</feature>
<dbReference type="RefSeq" id="XP_013243922.1">
    <property type="nucleotide sequence ID" value="XM_013388468.1"/>
</dbReference>
<feature type="compositionally biased region" description="Basic and acidic residues" evidence="8">
    <location>
        <begin position="492"/>
        <end position="505"/>
    </location>
</feature>
<dbReference type="Pfam" id="PF07766">
    <property type="entry name" value="LETM1_RBD"/>
    <property type="match status" value="1"/>
</dbReference>
<comment type="subcellular location">
    <subcellularLocation>
        <location evidence="1">Mitochondrion inner membrane</location>
        <topology evidence="1">Single-pass membrane protein</topology>
    </subcellularLocation>
</comment>
<evidence type="ECO:0000256" key="7">
    <source>
        <dbReference type="PROSITE-ProRule" id="PRU01094"/>
    </source>
</evidence>
<evidence type="ECO:0000256" key="6">
    <source>
        <dbReference type="ARBA" id="ARBA00023136"/>
    </source>
</evidence>
<dbReference type="PANTHER" id="PTHR14009">
    <property type="entry name" value="LEUCINE ZIPPER-EF-HAND CONTAINING TRANSMEMBRANE PROTEIN"/>
    <property type="match status" value="1"/>
</dbReference>
<dbReference type="GeneID" id="25267944"/>
<name>A0A066WAC7_TILAU</name>
<dbReference type="OMA" id="WETRFIR"/>
<proteinExistence type="predicted"/>
<feature type="region of interest" description="Disordered" evidence="8">
    <location>
        <begin position="68"/>
        <end position="110"/>
    </location>
</feature>
<dbReference type="Proteomes" id="UP000027361">
    <property type="component" value="Unassembled WGS sequence"/>
</dbReference>
<evidence type="ECO:0000256" key="8">
    <source>
        <dbReference type="SAM" id="MobiDB-lite"/>
    </source>
</evidence>
<organism evidence="11 12">
    <name type="scientific">Tilletiaria anomala (strain ATCC 24038 / CBS 436.72 / UBC 951)</name>
    <dbReference type="NCBI Taxonomy" id="1037660"/>
    <lineage>
        <taxon>Eukaryota</taxon>
        <taxon>Fungi</taxon>
        <taxon>Dikarya</taxon>
        <taxon>Basidiomycota</taxon>
        <taxon>Ustilaginomycotina</taxon>
        <taxon>Exobasidiomycetes</taxon>
        <taxon>Georgefischeriales</taxon>
        <taxon>Tilletiariaceae</taxon>
        <taxon>Tilletiaria</taxon>
    </lineage>
</organism>
<dbReference type="HOGENOM" id="CLU_040089_0_0_1"/>
<feature type="domain" description="Letm1 RBD" evidence="10">
    <location>
        <begin position="229"/>
        <end position="467"/>
    </location>
</feature>
<evidence type="ECO:0000256" key="3">
    <source>
        <dbReference type="ARBA" id="ARBA00022792"/>
    </source>
</evidence>
<keyword evidence="2 9" id="KW-0812">Transmembrane</keyword>
<evidence type="ECO:0000313" key="11">
    <source>
        <dbReference type="EMBL" id="KDN47730.1"/>
    </source>
</evidence>
<dbReference type="OrthoDB" id="73691at2759"/>
<evidence type="ECO:0000256" key="9">
    <source>
        <dbReference type="SAM" id="Phobius"/>
    </source>
</evidence>
<dbReference type="EMBL" id="JMSN01000028">
    <property type="protein sequence ID" value="KDN47730.1"/>
    <property type="molecule type" value="Genomic_DNA"/>
</dbReference>
<evidence type="ECO:0000256" key="4">
    <source>
        <dbReference type="ARBA" id="ARBA00022989"/>
    </source>
</evidence>
<gene>
    <name evidence="11" type="ORF">K437DRAFT_91409</name>
</gene>
<dbReference type="AlphaFoldDB" id="A0A066WAC7"/>
<evidence type="ECO:0000313" key="12">
    <source>
        <dbReference type="Proteomes" id="UP000027361"/>
    </source>
</evidence>
<evidence type="ECO:0000259" key="10">
    <source>
        <dbReference type="PROSITE" id="PS51758"/>
    </source>
</evidence>
<accession>A0A066WAC7</accession>
<comment type="caution">
    <text evidence="11">The sequence shown here is derived from an EMBL/GenBank/DDBJ whole genome shotgun (WGS) entry which is preliminary data.</text>
</comment>
<keyword evidence="6 9" id="KW-0472">Membrane</keyword>
<dbReference type="PANTHER" id="PTHR14009:SF1">
    <property type="entry name" value="MITOCHONDRIAL PROTON_CALCIUM EXCHANGER PROTEIN"/>
    <property type="match status" value="1"/>
</dbReference>
<evidence type="ECO:0000256" key="1">
    <source>
        <dbReference type="ARBA" id="ARBA00004434"/>
    </source>
</evidence>
<sequence length="505" mass="54842">MIRGATCLASTSASIVLASDLASTSRLSLRSISAEAYRLRPRRTPWAVASAPPCRSLLTHTTVLHQHAQLSEKQSQGPDQLPYPPPASSLAKRRKVAVTPTLAKPGPTRDVINESEQQQLAQSQEVQPPAFQADGKNTTVISKQDSKPVSVVLSSGAPLLPDQQPPTSLRARLKGLWQMAKQLFRFYFQGLKQIWKNRNEVVELKRRVRQEGYVLNRADRILIRTHSSDMRKLPLFAAILIILEEILPIVVIYMPSLLPSTCVLPSQLESIYSSAELTKHRVVGELRDATSEVQPILAAAAAEGTDVKVGALNQLSRPTLVKLATLFGLSTSLAPAGILRSRLEAHLRYLREDDELMAQGQGFNAVPQDKIGLVKACEERGLRAIGLSNASQFAALQRWVERSTGSPSPSTTPSTADSGAHLLFLPLALYADEGIAELRLKAEADAQKGIIKRTMEVMSSVMQEDSVAQEQKNKLGQEAEGKGAGAAASFAGRREGKGQTEAKGH</sequence>
<dbReference type="InParanoid" id="A0A066WAC7"/>
<keyword evidence="12" id="KW-1185">Reference proteome</keyword>
<dbReference type="STRING" id="1037660.A0A066WAC7"/>
<feature type="region of interest" description="Disordered" evidence="8">
    <location>
        <begin position="462"/>
        <end position="505"/>
    </location>
</feature>
<dbReference type="GO" id="GO:0005743">
    <property type="term" value="C:mitochondrial inner membrane"/>
    <property type="evidence" value="ECO:0007669"/>
    <property type="project" value="UniProtKB-SubCell"/>
</dbReference>
<evidence type="ECO:0000256" key="5">
    <source>
        <dbReference type="ARBA" id="ARBA00023128"/>
    </source>
</evidence>
<dbReference type="GO" id="GO:0030003">
    <property type="term" value="P:intracellular monoatomic cation homeostasis"/>
    <property type="evidence" value="ECO:0007669"/>
    <property type="project" value="TreeGrafter"/>
</dbReference>
<dbReference type="InterPro" id="IPR033122">
    <property type="entry name" value="LETM1-like_RBD"/>
</dbReference>
<keyword evidence="5 7" id="KW-0496">Mitochondrion</keyword>
<keyword evidence="4 9" id="KW-1133">Transmembrane helix</keyword>
<dbReference type="InterPro" id="IPR044202">
    <property type="entry name" value="LETM1/MDM38-like"/>
</dbReference>
<feature type="compositionally biased region" description="Basic and acidic residues" evidence="8">
    <location>
        <begin position="471"/>
        <end position="481"/>
    </location>
</feature>
<protein>
    <recommendedName>
        <fullName evidence="10">Letm1 RBD domain-containing protein</fullName>
    </recommendedName>
</protein>
<reference evidence="11 12" key="1">
    <citation type="submission" date="2014-05" db="EMBL/GenBank/DDBJ databases">
        <title>Draft genome sequence of a rare smut relative, Tilletiaria anomala UBC 951.</title>
        <authorList>
            <consortium name="DOE Joint Genome Institute"/>
            <person name="Toome M."/>
            <person name="Kuo A."/>
            <person name="Henrissat B."/>
            <person name="Lipzen A."/>
            <person name="Tritt A."/>
            <person name="Yoshinaga Y."/>
            <person name="Zane M."/>
            <person name="Barry K."/>
            <person name="Grigoriev I.V."/>
            <person name="Spatafora J.W."/>
            <person name="Aimea M.C."/>
        </authorList>
    </citation>
    <scope>NUCLEOTIDE SEQUENCE [LARGE SCALE GENOMIC DNA]</scope>
    <source>
        <strain evidence="11 12">UBC 951</strain>
    </source>
</reference>
<evidence type="ECO:0000256" key="2">
    <source>
        <dbReference type="ARBA" id="ARBA00022692"/>
    </source>
</evidence>
<dbReference type="GO" id="GO:0043022">
    <property type="term" value="F:ribosome binding"/>
    <property type="evidence" value="ECO:0007669"/>
    <property type="project" value="InterPro"/>
</dbReference>
<dbReference type="PROSITE" id="PS51758">
    <property type="entry name" value="LETM1_RBD"/>
    <property type="match status" value="1"/>
</dbReference>
<feature type="transmembrane region" description="Helical" evidence="9">
    <location>
        <begin position="233"/>
        <end position="254"/>
    </location>
</feature>